<keyword evidence="9" id="KW-0677">Repeat</keyword>
<dbReference type="Proteomes" id="UP000019464">
    <property type="component" value="Unassembled WGS sequence"/>
</dbReference>
<evidence type="ECO:0000256" key="16">
    <source>
        <dbReference type="ARBA" id="ARBA00023136"/>
    </source>
</evidence>
<dbReference type="EMBL" id="AONB01000009">
    <property type="protein sequence ID" value="EXJ11011.1"/>
    <property type="molecule type" value="Genomic_DNA"/>
</dbReference>
<dbReference type="Gene3D" id="2.70.150.10">
    <property type="entry name" value="Calcium-transporting ATPase, cytoplasmic transduction domain A"/>
    <property type="match status" value="1"/>
</dbReference>
<reference evidence="21" key="1">
    <citation type="submission" date="2012-11" db="EMBL/GenBank/DDBJ databases">
        <authorList>
            <person name="Singh A."/>
            <person name="Pinnaka A.K."/>
            <person name="Vaidya B."/>
        </authorList>
    </citation>
    <scope>NUCLEOTIDE SEQUENCE [LARGE SCALE GENOMIC DNA]</scope>
    <source>
        <strain evidence="21">AK23</strain>
    </source>
</reference>
<keyword evidence="4" id="KW-0813">Transport</keyword>
<comment type="caution">
    <text evidence="20">The sequence shown here is derived from an EMBL/GenBank/DDBJ whole genome shotgun (WGS) entry which is preliminary data.</text>
</comment>
<name>W9V236_9GAMM</name>
<proteinExistence type="inferred from homology"/>
<dbReference type="SUPFAM" id="SSF55008">
    <property type="entry name" value="HMA, heavy metal-associated domain"/>
    <property type="match status" value="1"/>
</dbReference>
<reference evidence="20 21" key="2">
    <citation type="journal article" date="2015" name="Syst. Appl. Microbiol.">
        <title>Nitrincola nitratireducens sp. nov. isolated from a haloalkaline crater lake.</title>
        <authorList>
            <person name="Singh A."/>
            <person name="Vaidya B."/>
            <person name="Tanuku N.R."/>
            <person name="Pinnaka A.K."/>
        </authorList>
    </citation>
    <scope>NUCLEOTIDE SEQUENCE [LARGE SCALE GENOMIC DNA]</scope>
    <source>
        <strain evidence="20 21">AK23</strain>
    </source>
</reference>
<feature type="transmembrane region" description="Helical" evidence="18">
    <location>
        <begin position="119"/>
        <end position="144"/>
    </location>
</feature>
<dbReference type="GO" id="GO:0140581">
    <property type="term" value="F:P-type monovalent copper transporter activity"/>
    <property type="evidence" value="ECO:0007669"/>
    <property type="project" value="UniProtKB-EC"/>
</dbReference>
<dbReference type="InterPro" id="IPR006121">
    <property type="entry name" value="HMA_dom"/>
</dbReference>
<evidence type="ECO:0000256" key="8">
    <source>
        <dbReference type="ARBA" id="ARBA00022723"/>
    </source>
</evidence>
<keyword evidence="20" id="KW-0378">Hydrolase</keyword>
<evidence type="ECO:0000256" key="17">
    <source>
        <dbReference type="ARBA" id="ARBA00049289"/>
    </source>
</evidence>
<feature type="transmembrane region" description="Helical" evidence="18">
    <location>
        <begin position="342"/>
        <end position="361"/>
    </location>
</feature>
<dbReference type="CDD" id="cd00371">
    <property type="entry name" value="HMA"/>
    <property type="match status" value="1"/>
</dbReference>
<dbReference type="PATRIC" id="fig|1229521.3.peg.2140"/>
<keyword evidence="6" id="KW-0597">Phosphoprotein</keyword>
<dbReference type="InterPro" id="IPR017969">
    <property type="entry name" value="Heavy-metal-associated_CS"/>
</dbReference>
<dbReference type="GO" id="GO:0005507">
    <property type="term" value="F:copper ion binding"/>
    <property type="evidence" value="ECO:0007669"/>
    <property type="project" value="TreeGrafter"/>
</dbReference>
<keyword evidence="10" id="KW-0547">Nucleotide-binding</keyword>
<keyword evidence="14 18" id="KW-1133">Transmembrane helix</keyword>
<dbReference type="InterPro" id="IPR059000">
    <property type="entry name" value="ATPase_P-type_domA"/>
</dbReference>
<dbReference type="GO" id="GO:0055070">
    <property type="term" value="P:copper ion homeostasis"/>
    <property type="evidence" value="ECO:0007669"/>
    <property type="project" value="TreeGrafter"/>
</dbReference>
<dbReference type="SUPFAM" id="SSF81653">
    <property type="entry name" value="Calcium ATPase, transduction domain A"/>
    <property type="match status" value="1"/>
</dbReference>
<evidence type="ECO:0000256" key="18">
    <source>
        <dbReference type="SAM" id="Phobius"/>
    </source>
</evidence>
<evidence type="ECO:0000256" key="12">
    <source>
        <dbReference type="ARBA" id="ARBA00022842"/>
    </source>
</evidence>
<accession>W9V236</accession>
<dbReference type="GO" id="GO:0060003">
    <property type="term" value="P:copper ion export"/>
    <property type="evidence" value="ECO:0007669"/>
    <property type="project" value="UniProtKB-ARBA"/>
</dbReference>
<keyword evidence="7 18" id="KW-0812">Transmembrane</keyword>
<comment type="subcellular location">
    <subcellularLocation>
        <location evidence="1">Cell membrane</location>
        <topology evidence="1">Multi-pass membrane protein</topology>
    </subcellularLocation>
</comment>
<comment type="catalytic activity">
    <reaction evidence="17">
        <text>Cu(+)(in) + ATP + H2O = Cu(+)(out) + ADP + phosphate + H(+)</text>
        <dbReference type="Rhea" id="RHEA:25792"/>
        <dbReference type="ChEBI" id="CHEBI:15377"/>
        <dbReference type="ChEBI" id="CHEBI:15378"/>
        <dbReference type="ChEBI" id="CHEBI:30616"/>
        <dbReference type="ChEBI" id="CHEBI:43474"/>
        <dbReference type="ChEBI" id="CHEBI:49552"/>
        <dbReference type="ChEBI" id="CHEBI:456216"/>
        <dbReference type="EC" id="7.2.2.8"/>
    </reaction>
</comment>
<evidence type="ECO:0000256" key="7">
    <source>
        <dbReference type="ARBA" id="ARBA00022692"/>
    </source>
</evidence>
<comment type="similarity">
    <text evidence="2">Belongs to the cation transport ATPase (P-type) (TC 3.A.3) family. Type IB subfamily.</text>
</comment>
<dbReference type="PRINTS" id="PR00943">
    <property type="entry name" value="CUATPASE"/>
</dbReference>
<dbReference type="FunFam" id="2.70.150.10:FF:000020">
    <property type="entry name" value="Copper-exporting P-type ATPase A"/>
    <property type="match status" value="1"/>
</dbReference>
<evidence type="ECO:0000256" key="4">
    <source>
        <dbReference type="ARBA" id="ARBA00022448"/>
    </source>
</evidence>
<feature type="transmembrane region" description="Helical" evidence="18">
    <location>
        <begin position="187"/>
        <end position="204"/>
    </location>
</feature>
<dbReference type="STRING" id="1229521.D791_02109"/>
<evidence type="ECO:0000313" key="20">
    <source>
        <dbReference type="EMBL" id="EXJ11011.1"/>
    </source>
</evidence>
<dbReference type="PROSITE" id="PS50846">
    <property type="entry name" value="HMA_2"/>
    <property type="match status" value="1"/>
</dbReference>
<dbReference type="GO" id="GO:0016887">
    <property type="term" value="F:ATP hydrolysis activity"/>
    <property type="evidence" value="ECO:0007669"/>
    <property type="project" value="InterPro"/>
</dbReference>
<keyword evidence="15" id="KW-0406">Ion transport</keyword>
<evidence type="ECO:0000256" key="14">
    <source>
        <dbReference type="ARBA" id="ARBA00022989"/>
    </source>
</evidence>
<gene>
    <name evidence="20" type="primary">copA_4</name>
    <name evidence="20" type="ORF">D791_02109</name>
</gene>
<dbReference type="Gene3D" id="3.30.70.100">
    <property type="match status" value="1"/>
</dbReference>
<dbReference type="RefSeq" id="WP_237748583.1">
    <property type="nucleotide sequence ID" value="NZ_AONB01000009.1"/>
</dbReference>
<evidence type="ECO:0000256" key="10">
    <source>
        <dbReference type="ARBA" id="ARBA00022741"/>
    </source>
</evidence>
<feature type="transmembrane region" description="Helical" evidence="18">
    <location>
        <begin position="156"/>
        <end position="175"/>
    </location>
</feature>
<evidence type="ECO:0000256" key="6">
    <source>
        <dbReference type="ARBA" id="ARBA00022553"/>
    </source>
</evidence>
<evidence type="ECO:0000256" key="5">
    <source>
        <dbReference type="ARBA" id="ARBA00022475"/>
    </source>
</evidence>
<organism evidence="20 21">
    <name type="scientific">Nitrincola nitratireducens</name>
    <dbReference type="NCBI Taxonomy" id="1229521"/>
    <lineage>
        <taxon>Bacteria</taxon>
        <taxon>Pseudomonadati</taxon>
        <taxon>Pseudomonadota</taxon>
        <taxon>Gammaproteobacteria</taxon>
        <taxon>Oceanospirillales</taxon>
        <taxon>Oceanospirillaceae</taxon>
        <taxon>Nitrincola</taxon>
    </lineage>
</organism>
<dbReference type="AlphaFoldDB" id="W9V236"/>
<dbReference type="Pfam" id="PF00403">
    <property type="entry name" value="HMA"/>
    <property type="match status" value="1"/>
</dbReference>
<dbReference type="GO" id="GO:0043682">
    <property type="term" value="F:P-type divalent copper transporter activity"/>
    <property type="evidence" value="ECO:0007669"/>
    <property type="project" value="TreeGrafter"/>
</dbReference>
<dbReference type="GO" id="GO:0005886">
    <property type="term" value="C:plasma membrane"/>
    <property type="evidence" value="ECO:0007669"/>
    <property type="project" value="UniProtKB-SubCell"/>
</dbReference>
<evidence type="ECO:0000256" key="15">
    <source>
        <dbReference type="ARBA" id="ARBA00023065"/>
    </source>
</evidence>
<dbReference type="EC" id="7.2.2.8" evidence="3"/>
<dbReference type="PANTHER" id="PTHR43520:SF6">
    <property type="entry name" value="COPPER-EXPORTING P-TYPE ATPASE"/>
    <property type="match status" value="1"/>
</dbReference>
<sequence>MSQKTRLALRGMRCAACVGSVEDALKNVTGVQSVSVNLGDRSASVEGDAPVDALVAAIDEAGFKATPMNAEYGEAERQAEEAQHLQAIKRRTWVALLVGIPQMLFMMTGHLPMLDEARLLWALIGLVTLAMMIYSGGHFFVGAWTALKHRHATMDTLIALGTGSAWLYSTLMVIWPDIVPAEGRHVYYEAAAFIIGLVNLGQVLETRARGQASQAIRALMQLQPDTATLILSNGDEKPMRLASLQTSDLLRVKPGERIPVDGVLAEGDTQVDESMLTGEPLPLRKAKGDVLSAGTVNLSGSIKMRVRKVGEETTLARIIEQVRQAQAQKPAIGRLADDISRVFVPVVIVIALITAFIWWLVGPEPRVLMPLQPQWPSL</sequence>
<keyword evidence="12" id="KW-0460">Magnesium</keyword>
<dbReference type="InterPro" id="IPR001757">
    <property type="entry name" value="P_typ_ATPase"/>
</dbReference>
<dbReference type="GO" id="GO:0005524">
    <property type="term" value="F:ATP binding"/>
    <property type="evidence" value="ECO:0007669"/>
    <property type="project" value="UniProtKB-KW"/>
</dbReference>
<dbReference type="NCBIfam" id="TIGR01494">
    <property type="entry name" value="ATPase_P-type"/>
    <property type="match status" value="1"/>
</dbReference>
<dbReference type="InterPro" id="IPR036163">
    <property type="entry name" value="HMA_dom_sf"/>
</dbReference>
<protein>
    <recommendedName>
        <fullName evidence="3">P-type Cu(+) transporter</fullName>
        <ecNumber evidence="3">7.2.2.8</ecNumber>
    </recommendedName>
</protein>
<dbReference type="Pfam" id="PF00122">
    <property type="entry name" value="E1-E2_ATPase"/>
    <property type="match status" value="1"/>
</dbReference>
<keyword evidence="16 18" id="KW-0472">Membrane</keyword>
<evidence type="ECO:0000256" key="1">
    <source>
        <dbReference type="ARBA" id="ARBA00004651"/>
    </source>
</evidence>
<evidence type="ECO:0000256" key="2">
    <source>
        <dbReference type="ARBA" id="ARBA00006024"/>
    </source>
</evidence>
<dbReference type="InterPro" id="IPR008250">
    <property type="entry name" value="ATPase_P-typ_transduc_dom_A_sf"/>
</dbReference>
<evidence type="ECO:0000313" key="21">
    <source>
        <dbReference type="Proteomes" id="UP000019464"/>
    </source>
</evidence>
<evidence type="ECO:0000256" key="9">
    <source>
        <dbReference type="ARBA" id="ARBA00022737"/>
    </source>
</evidence>
<evidence type="ECO:0000256" key="11">
    <source>
        <dbReference type="ARBA" id="ARBA00022840"/>
    </source>
</evidence>
<keyword evidence="5" id="KW-1003">Cell membrane</keyword>
<evidence type="ECO:0000256" key="13">
    <source>
        <dbReference type="ARBA" id="ARBA00022967"/>
    </source>
</evidence>
<keyword evidence="21" id="KW-1185">Reference proteome</keyword>
<dbReference type="PROSITE" id="PS01047">
    <property type="entry name" value="HMA_1"/>
    <property type="match status" value="1"/>
</dbReference>
<feature type="transmembrane region" description="Helical" evidence="18">
    <location>
        <begin position="93"/>
        <end position="113"/>
    </location>
</feature>
<keyword evidence="13" id="KW-1278">Translocase</keyword>
<dbReference type="FunFam" id="3.30.70.100:FF:000001">
    <property type="entry name" value="ATPase copper transporting beta"/>
    <property type="match status" value="1"/>
</dbReference>
<keyword evidence="11" id="KW-0067">ATP-binding</keyword>
<evidence type="ECO:0000256" key="3">
    <source>
        <dbReference type="ARBA" id="ARBA00012517"/>
    </source>
</evidence>
<feature type="domain" description="HMA" evidence="19">
    <location>
        <begin position="3"/>
        <end position="66"/>
    </location>
</feature>
<dbReference type="PANTHER" id="PTHR43520">
    <property type="entry name" value="ATP7, ISOFORM B"/>
    <property type="match status" value="1"/>
</dbReference>
<evidence type="ECO:0000259" key="19">
    <source>
        <dbReference type="PROSITE" id="PS50846"/>
    </source>
</evidence>
<keyword evidence="8" id="KW-0479">Metal-binding</keyword>